<proteinExistence type="predicted"/>
<protein>
    <submittedName>
        <fullName evidence="1">Uncharacterized protein</fullName>
    </submittedName>
</protein>
<accession>A0AB39TJP2</accession>
<evidence type="ECO:0000313" key="1">
    <source>
        <dbReference type="EMBL" id="XDQ79384.1"/>
    </source>
</evidence>
<sequence length="61" mass="6967">MAEYPQVPLPVRERMDAEVELMDAWMRDHGDDPADWTEQARYDYAAAVAQLRANSLEGGTR</sequence>
<reference evidence="1" key="1">
    <citation type="submission" date="2024-07" db="EMBL/GenBank/DDBJ databases">
        <authorList>
            <person name="Yu S.T."/>
        </authorList>
    </citation>
    <scope>NUCLEOTIDE SEQUENCE</scope>
    <source>
        <strain evidence="1">Y1</strain>
    </source>
</reference>
<organism evidence="1">
    <name type="scientific">Streptomyces sp. Y1</name>
    <dbReference type="NCBI Taxonomy" id="3238634"/>
    <lineage>
        <taxon>Bacteria</taxon>
        <taxon>Bacillati</taxon>
        <taxon>Actinomycetota</taxon>
        <taxon>Actinomycetes</taxon>
        <taxon>Kitasatosporales</taxon>
        <taxon>Streptomycetaceae</taxon>
        <taxon>Streptomyces</taxon>
    </lineage>
</organism>
<dbReference type="EMBL" id="CP163445">
    <property type="protein sequence ID" value="XDQ79384.1"/>
    <property type="molecule type" value="Genomic_DNA"/>
</dbReference>
<gene>
    <name evidence="1" type="ORF">AB2U05_13400</name>
</gene>
<dbReference type="RefSeq" id="WP_369183297.1">
    <property type="nucleotide sequence ID" value="NZ_CP163445.1"/>
</dbReference>
<name>A0AB39TJP2_9ACTN</name>
<dbReference type="AlphaFoldDB" id="A0AB39TJP2"/>